<dbReference type="EMBL" id="GBXM01027470">
    <property type="protein sequence ID" value="JAH81107.1"/>
    <property type="molecule type" value="Transcribed_RNA"/>
</dbReference>
<dbReference type="AlphaFoldDB" id="A0A0E9VSU3"/>
<sequence length="52" mass="5623">MVTHVQGSIVLLSIMILAKVAVMTSVGELKTFTSIKEISFMNDSGSSLCQYI</sequence>
<reference evidence="2" key="2">
    <citation type="journal article" date="2015" name="Fish Shellfish Immunol.">
        <title>Early steps in the European eel (Anguilla anguilla)-Vibrio vulnificus interaction in the gills: Role of the RtxA13 toxin.</title>
        <authorList>
            <person name="Callol A."/>
            <person name="Pajuelo D."/>
            <person name="Ebbesson L."/>
            <person name="Teles M."/>
            <person name="MacKenzie S."/>
            <person name="Amaro C."/>
        </authorList>
    </citation>
    <scope>NUCLEOTIDE SEQUENCE</scope>
</reference>
<reference evidence="2" key="1">
    <citation type="submission" date="2014-11" db="EMBL/GenBank/DDBJ databases">
        <authorList>
            <person name="Amaro Gonzalez C."/>
        </authorList>
    </citation>
    <scope>NUCLEOTIDE SEQUENCE</scope>
</reference>
<feature type="transmembrane region" description="Helical" evidence="1">
    <location>
        <begin position="6"/>
        <end position="26"/>
    </location>
</feature>
<name>A0A0E9VSU3_ANGAN</name>
<accession>A0A0E9VSU3</accession>
<keyword evidence="1" id="KW-0812">Transmembrane</keyword>
<organism evidence="2">
    <name type="scientific">Anguilla anguilla</name>
    <name type="common">European freshwater eel</name>
    <name type="synonym">Muraena anguilla</name>
    <dbReference type="NCBI Taxonomy" id="7936"/>
    <lineage>
        <taxon>Eukaryota</taxon>
        <taxon>Metazoa</taxon>
        <taxon>Chordata</taxon>
        <taxon>Craniata</taxon>
        <taxon>Vertebrata</taxon>
        <taxon>Euteleostomi</taxon>
        <taxon>Actinopterygii</taxon>
        <taxon>Neopterygii</taxon>
        <taxon>Teleostei</taxon>
        <taxon>Anguilliformes</taxon>
        <taxon>Anguillidae</taxon>
        <taxon>Anguilla</taxon>
    </lineage>
</organism>
<evidence type="ECO:0000256" key="1">
    <source>
        <dbReference type="SAM" id="Phobius"/>
    </source>
</evidence>
<protein>
    <submittedName>
        <fullName evidence="2">Uncharacterized protein</fullName>
    </submittedName>
</protein>
<evidence type="ECO:0000313" key="2">
    <source>
        <dbReference type="EMBL" id="JAH81107.1"/>
    </source>
</evidence>
<keyword evidence="1" id="KW-1133">Transmembrane helix</keyword>
<proteinExistence type="predicted"/>
<keyword evidence="1" id="KW-0472">Membrane</keyword>